<dbReference type="STRING" id="463014.BAU07_05485"/>
<organism evidence="2 3">
    <name type="scientific">Bordetella flabilis</name>
    <dbReference type="NCBI Taxonomy" id="463014"/>
    <lineage>
        <taxon>Bacteria</taxon>
        <taxon>Pseudomonadati</taxon>
        <taxon>Pseudomonadota</taxon>
        <taxon>Betaproteobacteria</taxon>
        <taxon>Burkholderiales</taxon>
        <taxon>Alcaligenaceae</taxon>
        <taxon>Bordetella</taxon>
    </lineage>
</organism>
<evidence type="ECO:0000256" key="1">
    <source>
        <dbReference type="SAM" id="SignalP"/>
    </source>
</evidence>
<protein>
    <recommendedName>
        <fullName evidence="4">DUF2501 domain-containing protein</fullName>
    </recommendedName>
</protein>
<keyword evidence="3" id="KW-1185">Reference proteome</keyword>
<dbReference type="Proteomes" id="UP000091926">
    <property type="component" value="Chromosome"/>
</dbReference>
<dbReference type="KEGG" id="bfz:BAU07_05485"/>
<dbReference type="InterPro" id="IPR019637">
    <property type="entry name" value="DUF2501"/>
</dbReference>
<dbReference type="Pfam" id="PF10696">
    <property type="entry name" value="DUF2501"/>
    <property type="match status" value="1"/>
</dbReference>
<keyword evidence="1" id="KW-0732">Signal</keyword>
<proteinExistence type="predicted"/>
<dbReference type="RefSeq" id="WP_066654824.1">
    <property type="nucleotide sequence ID" value="NZ_CBCSCL010000016.1"/>
</dbReference>
<evidence type="ECO:0008006" key="4">
    <source>
        <dbReference type="Google" id="ProtNLM"/>
    </source>
</evidence>
<dbReference type="EMBL" id="CP016172">
    <property type="protein sequence ID" value="ANN76646.1"/>
    <property type="molecule type" value="Genomic_DNA"/>
</dbReference>
<reference evidence="2 3" key="1">
    <citation type="submission" date="2016-06" db="EMBL/GenBank/DDBJ databases">
        <title>Complete genome sequences of Bordetella bronchialis and Bordetella flabilis.</title>
        <authorList>
            <person name="LiPuma J.J."/>
            <person name="Spilker T."/>
        </authorList>
    </citation>
    <scope>NUCLEOTIDE SEQUENCE [LARGE SCALE GENOMIC DNA]</scope>
    <source>
        <strain evidence="2 3">AU10664</strain>
    </source>
</reference>
<dbReference type="AlphaFoldDB" id="A0A193GB04"/>
<evidence type="ECO:0000313" key="2">
    <source>
        <dbReference type="EMBL" id="ANN76646.1"/>
    </source>
</evidence>
<feature type="chain" id="PRO_5008258765" description="DUF2501 domain-containing protein" evidence="1">
    <location>
        <begin position="27"/>
        <end position="144"/>
    </location>
</feature>
<evidence type="ECO:0000313" key="3">
    <source>
        <dbReference type="Proteomes" id="UP000091926"/>
    </source>
</evidence>
<gene>
    <name evidence="2" type="ORF">BAU07_05485</name>
</gene>
<sequence>MKIRNRVRVALIIGALMASAHGPAIAQGFDSIKGALGGLGSGSASGGAGLQSGSLANAAGVLEYCIKNKYLSGGSASSLKDQLLGKLSGTTGQPAQKDEGYLEGAKGLLQTGSGNTVSLGGDGLKAAATQQACDAIMNQARAFL</sequence>
<name>A0A193GB04_9BORD</name>
<feature type="signal peptide" evidence="1">
    <location>
        <begin position="1"/>
        <end position="26"/>
    </location>
</feature>
<accession>A0A193GB04</accession>
<dbReference type="OrthoDB" id="8565817at2"/>